<dbReference type="Gene3D" id="2.30.110.10">
    <property type="entry name" value="Electron Transport, Fmn-binding Protein, Chain A"/>
    <property type="match status" value="1"/>
</dbReference>
<comment type="caution">
    <text evidence="2">The sequence shown here is derived from an EMBL/GenBank/DDBJ whole genome shotgun (WGS) entry which is preliminary data.</text>
</comment>
<protein>
    <submittedName>
        <fullName evidence="2">Nitroreductase family deazaflavin-dependent oxidoreductase</fullName>
    </submittedName>
</protein>
<dbReference type="EMBL" id="JADLQX010000028">
    <property type="protein sequence ID" value="MBF6301519.1"/>
    <property type="molecule type" value="Genomic_DNA"/>
</dbReference>
<reference evidence="2 3" key="1">
    <citation type="submission" date="2020-10" db="EMBL/GenBank/DDBJ databases">
        <title>Identification of Nocardia species via Next-generation sequencing and recognition of intraspecies genetic diversity.</title>
        <authorList>
            <person name="Li P."/>
            <person name="Li P."/>
            <person name="Lu B."/>
        </authorList>
    </citation>
    <scope>NUCLEOTIDE SEQUENCE [LARGE SCALE GENOMIC DNA]</scope>
    <source>
        <strain evidence="2 3">BJ06-0157</strain>
    </source>
</reference>
<dbReference type="RefSeq" id="WP_195132734.1">
    <property type="nucleotide sequence ID" value="NZ_JADLQX010000028.1"/>
</dbReference>
<evidence type="ECO:0000313" key="2">
    <source>
        <dbReference type="EMBL" id="MBF6301519.1"/>
    </source>
</evidence>
<sequence>MAEITGYRTSGWAASAMLTALHAPITRRLARGLTELRYEARRTHRRIALPVSYARHGEQVVVRVGRAETKSWWRNFATPGQVSIWIDGCWQTGTARVVEPGTGEYADAWAIYRHRFPRMPALGTDPLVVTELDPAQNREHTATAAGKRLWRRWFATVTLGELLGFAVPAMAAVLVREAVEAVAVAVLLAAGAVEGTVLGWFQARILHAVVPGLSRRDWIIATAAGALVAWLSGVGLVVSDGFKGWPPLLVVPTAAAAGVVMVLSLGVAQWFVLRHHLTGAGSWVAATALGWVAALAVFTLFTTPLWQPDQPGALTAAIGIGGGLLMASVMAAVTGTYLVWLLRAQLS</sequence>
<feature type="transmembrane region" description="Helical" evidence="1">
    <location>
        <begin position="218"/>
        <end position="238"/>
    </location>
</feature>
<keyword evidence="1" id="KW-0472">Membrane</keyword>
<keyword evidence="1" id="KW-1133">Transmembrane helix</keyword>
<dbReference type="Proteomes" id="UP000702209">
    <property type="component" value="Unassembled WGS sequence"/>
</dbReference>
<evidence type="ECO:0000313" key="3">
    <source>
        <dbReference type="Proteomes" id="UP000702209"/>
    </source>
</evidence>
<feature type="transmembrane region" description="Helical" evidence="1">
    <location>
        <begin position="313"/>
        <end position="342"/>
    </location>
</feature>
<dbReference type="InterPro" id="IPR012349">
    <property type="entry name" value="Split_barrel_FMN-bd"/>
</dbReference>
<feature type="transmembrane region" description="Helical" evidence="1">
    <location>
        <begin position="250"/>
        <end position="273"/>
    </location>
</feature>
<proteinExistence type="predicted"/>
<feature type="transmembrane region" description="Helical" evidence="1">
    <location>
        <begin position="181"/>
        <end position="206"/>
    </location>
</feature>
<keyword evidence="1" id="KW-0812">Transmembrane</keyword>
<gene>
    <name evidence="2" type="ORF">IU459_28860</name>
</gene>
<evidence type="ECO:0000256" key="1">
    <source>
        <dbReference type="SAM" id="Phobius"/>
    </source>
</evidence>
<organism evidence="2 3">
    <name type="scientific">Nocardia amamiensis</name>
    <dbReference type="NCBI Taxonomy" id="404578"/>
    <lineage>
        <taxon>Bacteria</taxon>
        <taxon>Bacillati</taxon>
        <taxon>Actinomycetota</taxon>
        <taxon>Actinomycetes</taxon>
        <taxon>Mycobacteriales</taxon>
        <taxon>Nocardiaceae</taxon>
        <taxon>Nocardia</taxon>
    </lineage>
</organism>
<accession>A0ABS0CY44</accession>
<keyword evidence="3" id="KW-1185">Reference proteome</keyword>
<feature type="transmembrane region" description="Helical" evidence="1">
    <location>
        <begin position="153"/>
        <end position="175"/>
    </location>
</feature>
<feature type="transmembrane region" description="Helical" evidence="1">
    <location>
        <begin position="280"/>
        <end position="301"/>
    </location>
</feature>
<name>A0ABS0CY44_9NOCA</name>